<evidence type="ECO:0000256" key="1">
    <source>
        <dbReference type="ARBA" id="ARBA00022898"/>
    </source>
</evidence>
<dbReference type="PIRSF" id="PIRSF004848">
    <property type="entry name" value="YBL036c_PLPDEIII"/>
    <property type="match status" value="1"/>
</dbReference>
<evidence type="ECO:0000256" key="2">
    <source>
        <dbReference type="HAMAP-Rule" id="MF_02087"/>
    </source>
</evidence>
<dbReference type="AlphaFoldDB" id="A0A368ZFH9"/>
<gene>
    <name evidence="7" type="ORF">DFQ08_104277</name>
</gene>
<feature type="domain" description="Alanine racemase N-terminal" evidence="6">
    <location>
        <begin position="3"/>
        <end position="216"/>
    </location>
</feature>
<protein>
    <recommendedName>
        <fullName evidence="2">Pyridoxal phosphate homeostasis protein</fullName>
        <shortName evidence="2">PLP homeostasis protein</shortName>
    </recommendedName>
</protein>
<dbReference type="Pfam" id="PF01168">
    <property type="entry name" value="Ala_racemase_N"/>
    <property type="match status" value="1"/>
</dbReference>
<dbReference type="PANTHER" id="PTHR10146">
    <property type="entry name" value="PROLINE SYNTHETASE CO-TRANSCRIBED BACTERIAL HOMOLOG PROTEIN"/>
    <property type="match status" value="1"/>
</dbReference>
<evidence type="ECO:0000313" key="7">
    <source>
        <dbReference type="EMBL" id="RCW90877.1"/>
    </source>
</evidence>
<dbReference type="OrthoDB" id="9804072at2"/>
<dbReference type="InterPro" id="IPR001608">
    <property type="entry name" value="Ala_racemase_N"/>
</dbReference>
<reference evidence="7 8" key="1">
    <citation type="submission" date="2018-07" db="EMBL/GenBank/DDBJ databases">
        <title>Genomic Encyclopedia of Type Strains, Phase III (KMG-III): the genomes of soil and plant-associated and newly described type strains.</title>
        <authorList>
            <person name="Whitman W."/>
        </authorList>
    </citation>
    <scope>NUCLEOTIDE SEQUENCE [LARGE SCALE GENOMIC DNA]</scope>
    <source>
        <strain evidence="7 8">CECT 7958</strain>
    </source>
</reference>
<dbReference type="HAMAP" id="MF_02087">
    <property type="entry name" value="PLP_homeostasis"/>
    <property type="match status" value="1"/>
</dbReference>
<evidence type="ECO:0000256" key="3">
    <source>
        <dbReference type="PIRSR" id="PIRSR004848-1"/>
    </source>
</evidence>
<dbReference type="Proteomes" id="UP000253436">
    <property type="component" value="Unassembled WGS sequence"/>
</dbReference>
<organism evidence="7 8">
    <name type="scientific">Winogradskyella arenosi</name>
    <dbReference type="NCBI Taxonomy" id="533325"/>
    <lineage>
        <taxon>Bacteria</taxon>
        <taxon>Pseudomonadati</taxon>
        <taxon>Bacteroidota</taxon>
        <taxon>Flavobacteriia</taxon>
        <taxon>Flavobacteriales</taxon>
        <taxon>Flavobacteriaceae</taxon>
        <taxon>Winogradskyella</taxon>
    </lineage>
</organism>
<comment type="caution">
    <text evidence="7">The sequence shown here is derived from an EMBL/GenBank/DDBJ whole genome shotgun (WGS) entry which is preliminary data.</text>
</comment>
<dbReference type="SUPFAM" id="SSF51419">
    <property type="entry name" value="PLP-binding barrel"/>
    <property type="match status" value="1"/>
</dbReference>
<keyword evidence="1 2" id="KW-0663">Pyridoxal phosphate</keyword>
<keyword evidence="5" id="KW-0175">Coiled coil</keyword>
<dbReference type="FunFam" id="3.20.20.10:FF:000018">
    <property type="entry name" value="Pyridoxal phosphate homeostasis protein"/>
    <property type="match status" value="1"/>
</dbReference>
<accession>A0A368ZFH9</accession>
<evidence type="ECO:0000256" key="5">
    <source>
        <dbReference type="SAM" id="Coils"/>
    </source>
</evidence>
<dbReference type="EMBL" id="QPJO01000004">
    <property type="protein sequence ID" value="RCW90877.1"/>
    <property type="molecule type" value="Genomic_DNA"/>
</dbReference>
<dbReference type="NCBIfam" id="TIGR00044">
    <property type="entry name" value="YggS family pyridoxal phosphate-dependent enzyme"/>
    <property type="match status" value="1"/>
</dbReference>
<proteinExistence type="inferred from homology"/>
<keyword evidence="8" id="KW-1185">Reference proteome</keyword>
<dbReference type="Gene3D" id="3.20.20.10">
    <property type="entry name" value="Alanine racemase"/>
    <property type="match status" value="1"/>
</dbReference>
<dbReference type="CDD" id="cd00635">
    <property type="entry name" value="PLPDE_III_YBL036c_like"/>
    <property type="match status" value="1"/>
</dbReference>
<sequence length="220" mass="25063">MSITKHLKEIKASLPETVTLVAVSKTKPVSDLMEAYNAGQRIFGENKIQEMAEKHAEMPKDIEWHMIGHVQRNKVKYMAEFVSLIHGVDSFKLLKEINKQAQKHDRIIDCLFQIKIAEEDSKFGMSADEASQLLASEEFSELKHIRIVGLMGMATFTEDLEQVENEFQYLKRTFTTLKAEHSELQIVSMGMSGDYELAIKNGSTMVRVGSRIFGSRNYNN</sequence>
<dbReference type="GO" id="GO:0030170">
    <property type="term" value="F:pyridoxal phosphate binding"/>
    <property type="evidence" value="ECO:0007669"/>
    <property type="project" value="UniProtKB-UniRule"/>
</dbReference>
<evidence type="ECO:0000259" key="6">
    <source>
        <dbReference type="Pfam" id="PF01168"/>
    </source>
</evidence>
<dbReference type="PANTHER" id="PTHR10146:SF14">
    <property type="entry name" value="PYRIDOXAL PHOSPHATE HOMEOSTASIS PROTEIN"/>
    <property type="match status" value="1"/>
</dbReference>
<name>A0A368ZFH9_9FLAO</name>
<comment type="similarity">
    <text evidence="2 4">Belongs to the pyridoxal phosphate-binding protein YggS/PROSC family.</text>
</comment>
<comment type="function">
    <text evidence="2">Pyridoxal 5'-phosphate (PLP)-binding protein, which is involved in PLP homeostasis.</text>
</comment>
<evidence type="ECO:0000313" key="8">
    <source>
        <dbReference type="Proteomes" id="UP000253436"/>
    </source>
</evidence>
<dbReference type="RefSeq" id="WP_114310439.1">
    <property type="nucleotide sequence ID" value="NZ_QPJO01000004.1"/>
</dbReference>
<feature type="modified residue" description="N6-(pyridoxal phosphate)lysine" evidence="2 3">
    <location>
        <position position="25"/>
    </location>
</feature>
<dbReference type="InterPro" id="IPR029066">
    <property type="entry name" value="PLP-binding_barrel"/>
</dbReference>
<evidence type="ECO:0000256" key="4">
    <source>
        <dbReference type="RuleBase" id="RU004514"/>
    </source>
</evidence>
<feature type="coiled-coil region" evidence="5">
    <location>
        <begin position="153"/>
        <end position="180"/>
    </location>
</feature>
<dbReference type="InterPro" id="IPR011078">
    <property type="entry name" value="PyrdxlP_homeostasis"/>
</dbReference>
<comment type="cofactor">
    <cofactor evidence="3">
        <name>pyridoxal 5'-phosphate</name>
        <dbReference type="ChEBI" id="CHEBI:597326"/>
    </cofactor>
</comment>